<evidence type="ECO:0000256" key="1">
    <source>
        <dbReference type="SAM" id="Phobius"/>
    </source>
</evidence>
<dbReference type="PROSITE" id="PS51257">
    <property type="entry name" value="PROKAR_LIPOPROTEIN"/>
    <property type="match status" value="1"/>
</dbReference>
<organism evidence="2 3">
    <name type="scientific">Methylorubrum extorquens (strain ATCC 14718 / DSM 1338 / JCM 2805 / NCIMB 9133 / AM1)</name>
    <name type="common">Methylobacterium extorquens</name>
    <dbReference type="NCBI Taxonomy" id="272630"/>
    <lineage>
        <taxon>Bacteria</taxon>
        <taxon>Pseudomonadati</taxon>
        <taxon>Pseudomonadota</taxon>
        <taxon>Alphaproteobacteria</taxon>
        <taxon>Hyphomicrobiales</taxon>
        <taxon>Methylobacteriaceae</taxon>
        <taxon>Methylorubrum</taxon>
    </lineage>
</organism>
<reference evidence="2 3" key="1">
    <citation type="journal article" date="2009" name="PLoS ONE">
        <title>Methylobacterium genome sequences: a reference blueprint to investigate microbial metabolism of C1 compounds from natural and industrial sources.</title>
        <authorList>
            <person name="Vuilleumier S."/>
            <person name="Chistoserdova L."/>
            <person name="Lee M.-C."/>
            <person name="Bringel F."/>
            <person name="Lajus A."/>
            <person name="Zhou Y."/>
            <person name="Gourion B."/>
            <person name="Barbe V."/>
            <person name="Chang J."/>
            <person name="Cruveiller S."/>
            <person name="Dossat C."/>
            <person name="Gillett W."/>
            <person name="Gruffaz C."/>
            <person name="Haugen E."/>
            <person name="Hourcade E."/>
            <person name="Levy R."/>
            <person name="Mangenot S."/>
            <person name="Muller E."/>
            <person name="Nadalig T."/>
            <person name="Pagni M."/>
            <person name="Penny C."/>
            <person name="Peyraud R."/>
            <person name="Robinson D.G."/>
            <person name="Roche D."/>
            <person name="Rouy Z."/>
            <person name="Saenampechek C."/>
            <person name="Salvignol G."/>
            <person name="Vallenet D."/>
            <person name="Wu Z."/>
            <person name="Marx C.J."/>
            <person name="Vorholt J.A."/>
            <person name="Olson M.V."/>
            <person name="Kaul R."/>
            <person name="Weissenbach J."/>
            <person name="Medigue C."/>
            <person name="Lidstrom M.E."/>
        </authorList>
    </citation>
    <scope>NUCLEOTIDE SEQUENCE [LARGE SCALE GENOMIC DNA]</scope>
    <source>
        <strain evidence="3">ATCC 14718 / DSM 1338 / JCM 2805 / NCIMB 9133 / AM1</strain>
    </source>
</reference>
<keyword evidence="1" id="KW-0472">Membrane</keyword>
<gene>
    <name evidence="2" type="ordered locus">MexAM1_META2p0312</name>
</gene>
<keyword evidence="2" id="KW-0614">Plasmid</keyword>
<dbReference type="AlphaFoldDB" id="C5B403"/>
<evidence type="ECO:0000313" key="3">
    <source>
        <dbReference type="Proteomes" id="UP000009081"/>
    </source>
</evidence>
<keyword evidence="1" id="KW-0812">Transmembrane</keyword>
<dbReference type="Proteomes" id="UP000009081">
    <property type="component" value="Plasmid megaplasmid"/>
</dbReference>
<protein>
    <submittedName>
        <fullName evidence="2">Uncharacterized protein</fullName>
    </submittedName>
</protein>
<geneLocation type="plasmid" evidence="2 3">
    <name>megaplasmid</name>
</geneLocation>
<evidence type="ECO:0000313" key="2">
    <source>
        <dbReference type="EMBL" id="ACS43185.1"/>
    </source>
</evidence>
<accession>C5B403</accession>
<keyword evidence="1" id="KW-1133">Transmembrane helix</keyword>
<dbReference type="EMBL" id="CP001511">
    <property type="protein sequence ID" value="ACS43185.1"/>
    <property type="molecule type" value="Genomic_DNA"/>
</dbReference>
<feature type="transmembrane region" description="Helical" evidence="1">
    <location>
        <begin position="34"/>
        <end position="54"/>
    </location>
</feature>
<proteinExistence type="predicted"/>
<dbReference type="HOGENOM" id="CLU_1765864_0_0_5"/>
<sequence length="147" mass="15165">MNRHTRTFRNAAAFSGLMATGAIVGSCTRADGAFAVLGCAMACQTAAMLAVWISGSDARAWKRGRTLAACLPSYAAAATAFGIALDRGLTGRHAVDFVVMAAILILQGRMFAAHISGAGGSRSARVDHSAGPVPCVARSAHSMRRDL</sequence>
<name>C5B403_METEA</name>
<dbReference type="KEGG" id="mea:Mex_2p0312"/>
<keyword evidence="3" id="KW-1185">Reference proteome</keyword>